<keyword evidence="1" id="KW-0732">Signal</keyword>
<dbReference type="OrthoDB" id="4839828at2759"/>
<dbReference type="AlphaFoldDB" id="A0A4Q4TC51"/>
<gene>
    <name evidence="2" type="ORF">DL764_004569</name>
</gene>
<name>A0A4Q4TC51_9PEZI</name>
<sequence length="144" mass="15275">MQFKNAALFLSTLPAAMAILPPTLELLVFQNGQRIGCVDIYCKFVTNPRTCFPFRTVNIPGSDNKHLWTVYGDKCSADSGVLECYETDGEPSEFTLNGADLDLVGAGTAFSASSIPAPDSGGADIIVGDSGSEKFFLQVRAVSG</sequence>
<feature type="chain" id="PRO_5020201485" evidence="1">
    <location>
        <begin position="19"/>
        <end position="144"/>
    </location>
</feature>
<dbReference type="EMBL" id="QJNU01000218">
    <property type="protein sequence ID" value="RYP04266.1"/>
    <property type="molecule type" value="Genomic_DNA"/>
</dbReference>
<reference evidence="2 3" key="1">
    <citation type="submission" date="2018-06" db="EMBL/GenBank/DDBJ databases">
        <title>Complete Genomes of Monosporascus.</title>
        <authorList>
            <person name="Robinson A.J."/>
            <person name="Natvig D.O."/>
        </authorList>
    </citation>
    <scope>NUCLEOTIDE SEQUENCE [LARGE SCALE GENOMIC DNA]</scope>
    <source>
        <strain evidence="2 3">CBS 110550</strain>
    </source>
</reference>
<organism evidence="2 3">
    <name type="scientific">Monosporascus ibericus</name>
    <dbReference type="NCBI Taxonomy" id="155417"/>
    <lineage>
        <taxon>Eukaryota</taxon>
        <taxon>Fungi</taxon>
        <taxon>Dikarya</taxon>
        <taxon>Ascomycota</taxon>
        <taxon>Pezizomycotina</taxon>
        <taxon>Sordariomycetes</taxon>
        <taxon>Xylariomycetidae</taxon>
        <taxon>Xylariales</taxon>
        <taxon>Xylariales incertae sedis</taxon>
        <taxon>Monosporascus</taxon>
    </lineage>
</organism>
<proteinExistence type="predicted"/>
<keyword evidence="3" id="KW-1185">Reference proteome</keyword>
<evidence type="ECO:0000313" key="2">
    <source>
        <dbReference type="EMBL" id="RYP04266.1"/>
    </source>
</evidence>
<evidence type="ECO:0000313" key="3">
    <source>
        <dbReference type="Proteomes" id="UP000293360"/>
    </source>
</evidence>
<evidence type="ECO:0000256" key="1">
    <source>
        <dbReference type="SAM" id="SignalP"/>
    </source>
</evidence>
<comment type="caution">
    <text evidence="2">The sequence shown here is derived from an EMBL/GenBank/DDBJ whole genome shotgun (WGS) entry which is preliminary data.</text>
</comment>
<accession>A0A4Q4TC51</accession>
<dbReference type="Proteomes" id="UP000293360">
    <property type="component" value="Unassembled WGS sequence"/>
</dbReference>
<protein>
    <submittedName>
        <fullName evidence="2">Uncharacterized protein</fullName>
    </submittedName>
</protein>
<feature type="signal peptide" evidence="1">
    <location>
        <begin position="1"/>
        <end position="18"/>
    </location>
</feature>